<organism evidence="2 3">
    <name type="scientific">Exocentrus adspersus</name>
    <dbReference type="NCBI Taxonomy" id="1586481"/>
    <lineage>
        <taxon>Eukaryota</taxon>
        <taxon>Metazoa</taxon>
        <taxon>Ecdysozoa</taxon>
        <taxon>Arthropoda</taxon>
        <taxon>Hexapoda</taxon>
        <taxon>Insecta</taxon>
        <taxon>Pterygota</taxon>
        <taxon>Neoptera</taxon>
        <taxon>Endopterygota</taxon>
        <taxon>Coleoptera</taxon>
        <taxon>Polyphaga</taxon>
        <taxon>Cucujiformia</taxon>
        <taxon>Chrysomeloidea</taxon>
        <taxon>Cerambycidae</taxon>
        <taxon>Lamiinae</taxon>
        <taxon>Acanthocinini</taxon>
        <taxon>Exocentrus</taxon>
    </lineage>
</organism>
<proteinExistence type="predicted"/>
<evidence type="ECO:0000313" key="2">
    <source>
        <dbReference type="EMBL" id="KAJ8910544.1"/>
    </source>
</evidence>
<name>A0AAV8V8M7_9CUCU</name>
<gene>
    <name evidence="2" type="ORF">NQ315_011057</name>
</gene>
<dbReference type="InterPro" id="IPR049512">
    <property type="entry name" value="DJR-like_dom"/>
</dbReference>
<comment type="caution">
    <text evidence="2">The sequence shown here is derived from an EMBL/GenBank/DDBJ whole genome shotgun (WGS) entry which is preliminary data.</text>
</comment>
<dbReference type="PANTHER" id="PTHR36159:SF1">
    <property type="entry name" value="RETROVIRUS-RELATED POL POLYPROTEIN FROM TRANSPOSON 412-LIKE PROTEIN"/>
    <property type="match status" value="1"/>
</dbReference>
<reference evidence="2 3" key="1">
    <citation type="journal article" date="2023" name="Insect Mol. Biol.">
        <title>Genome sequencing provides insights into the evolution of gene families encoding plant cell wall-degrading enzymes in longhorned beetles.</title>
        <authorList>
            <person name="Shin N.R."/>
            <person name="Okamura Y."/>
            <person name="Kirsch R."/>
            <person name="Pauchet Y."/>
        </authorList>
    </citation>
    <scope>NUCLEOTIDE SEQUENCE [LARGE SCALE GENOMIC DNA]</scope>
    <source>
        <strain evidence="2">EAD_L_NR</strain>
    </source>
</reference>
<dbReference type="AlphaFoldDB" id="A0AAV8V8M7"/>
<keyword evidence="3" id="KW-1185">Reference proteome</keyword>
<dbReference type="Proteomes" id="UP001159042">
    <property type="component" value="Unassembled WGS sequence"/>
</dbReference>
<protein>
    <recommendedName>
        <fullName evidence="1">Double jelly roll-like domain-containing protein</fullName>
    </recommendedName>
</protein>
<accession>A0AAV8V8M7</accession>
<dbReference type="EMBL" id="JANEYG010000282">
    <property type="protein sequence ID" value="KAJ8910544.1"/>
    <property type="molecule type" value="Genomic_DNA"/>
</dbReference>
<evidence type="ECO:0000313" key="3">
    <source>
        <dbReference type="Proteomes" id="UP001159042"/>
    </source>
</evidence>
<feature type="domain" description="Double jelly roll-like" evidence="1">
    <location>
        <begin position="75"/>
        <end position="392"/>
    </location>
</feature>
<dbReference type="PANTHER" id="PTHR36159">
    <property type="entry name" value="PROTEIN CBG23766"/>
    <property type="match status" value="1"/>
</dbReference>
<sequence>MDILNVNAGIYFDDAVTSAEKHTHQAYASTSLNNNDEIRIPIQQQDLYTLPNESSLYIEGKLVKTDNTPSRTAKFVNNGVMLLFDEIRYEIGGYVIDRIRNPGLTSIIKGYVSFNKNAAQFLQNSGWFLNNNEQSNIVDDNGNFNVVIDLSTIFGFCEDYRKIILNMRQELVLIRSNSDTNAIINSTENESVKVVLNKILWKMPHISVSDVERLKLVGYVARNVELEAAFRGWELHEYPLLQETQRHTWNIKTATQLEKPRFVIVGFHTDRKNKSNRNFSHFDHCNLINMKLYLNSEMFPYDNLNINFENNQIATLYDMYAKFQRSYYEKENEPIFTPSEFKKFTPLVVIDCSHQNESLKSGSVEIRLEFETNKDISPNTSCYALIIHDRLVKYNPLTSSVRIL</sequence>
<dbReference type="Pfam" id="PF21738">
    <property type="entry name" value="DJR-like_dom"/>
    <property type="match status" value="1"/>
</dbReference>
<evidence type="ECO:0000259" key="1">
    <source>
        <dbReference type="Pfam" id="PF21738"/>
    </source>
</evidence>